<organism evidence="1 2">
    <name type="scientific">Morganella morganii</name>
    <name type="common">Proteus morganii</name>
    <dbReference type="NCBI Taxonomy" id="582"/>
    <lineage>
        <taxon>Bacteria</taxon>
        <taxon>Pseudomonadati</taxon>
        <taxon>Pseudomonadota</taxon>
        <taxon>Gammaproteobacteria</taxon>
        <taxon>Enterobacterales</taxon>
        <taxon>Morganellaceae</taxon>
        <taxon>Morganella</taxon>
    </lineage>
</organism>
<dbReference type="PATRIC" id="fig|582.24.peg.6196"/>
<name>A0A0D8L623_MORMO</name>
<protein>
    <submittedName>
        <fullName evidence="1">Uncharacterized protein</fullName>
    </submittedName>
</protein>
<reference evidence="1 2" key="1">
    <citation type="submission" date="2015-02" db="EMBL/GenBank/DDBJ databases">
        <title>Whole genome shotgun sequencing of cultured foodborne pathogen.</title>
        <authorList>
            <person name="Timme R."/>
            <person name="Allard M.W."/>
            <person name="Strain E."/>
            <person name="Evans P.S."/>
            <person name="Brown E."/>
        </authorList>
    </citation>
    <scope>NUCLEOTIDE SEQUENCE [LARGE SCALE GENOMIC DNA]</scope>
    <source>
        <strain evidence="1 2">GCSL-TSO-24</strain>
    </source>
</reference>
<accession>A0A0D8L623</accession>
<evidence type="ECO:0000313" key="2">
    <source>
        <dbReference type="Proteomes" id="UP000032582"/>
    </source>
</evidence>
<proteinExistence type="predicted"/>
<sequence>MDNGVYQQIKNYQYQLRGALAVEGSSEQRENVALAEADARAMITKLKHDYPDGFGILGGLLAVIDEILVSAEK</sequence>
<gene>
    <name evidence="1" type="ORF">UA45_19440</name>
</gene>
<evidence type="ECO:0000313" key="1">
    <source>
        <dbReference type="EMBL" id="KJF76283.1"/>
    </source>
</evidence>
<dbReference type="EMBL" id="JZSH01000361">
    <property type="protein sequence ID" value="KJF76283.1"/>
    <property type="molecule type" value="Genomic_DNA"/>
</dbReference>
<dbReference type="AlphaFoldDB" id="A0A0D8L623"/>
<dbReference type="Proteomes" id="UP000032582">
    <property type="component" value="Unassembled WGS sequence"/>
</dbReference>
<comment type="caution">
    <text evidence="1">The sequence shown here is derived from an EMBL/GenBank/DDBJ whole genome shotgun (WGS) entry which is preliminary data.</text>
</comment>